<comment type="caution">
    <text evidence="2">The sequence shown here is derived from an EMBL/GenBank/DDBJ whole genome shotgun (WGS) entry which is preliminary data.</text>
</comment>
<dbReference type="EMBL" id="JALIDZ010000009">
    <property type="protein sequence ID" value="MCT8973882.1"/>
    <property type="molecule type" value="Genomic_DNA"/>
</dbReference>
<dbReference type="Gene3D" id="3.30.70.1230">
    <property type="entry name" value="Nucleotide cyclase"/>
    <property type="match status" value="1"/>
</dbReference>
<dbReference type="InterPro" id="IPR019734">
    <property type="entry name" value="TPR_rpt"/>
</dbReference>
<dbReference type="GO" id="GO:0006171">
    <property type="term" value="P:cAMP biosynthetic process"/>
    <property type="evidence" value="ECO:0007669"/>
    <property type="project" value="TreeGrafter"/>
</dbReference>
<dbReference type="AlphaFoldDB" id="A0AAW5R398"/>
<dbReference type="InterPro" id="IPR050697">
    <property type="entry name" value="Adenylyl/Guanylyl_Cyclase_3/4"/>
</dbReference>
<dbReference type="GO" id="GO:0004016">
    <property type="term" value="F:adenylate cyclase activity"/>
    <property type="evidence" value="ECO:0007669"/>
    <property type="project" value="UniProtKB-ARBA"/>
</dbReference>
<dbReference type="RefSeq" id="WP_261617462.1">
    <property type="nucleotide sequence ID" value="NZ_JALIDZ010000009.1"/>
</dbReference>
<dbReference type="PANTHER" id="PTHR43081:SF19">
    <property type="entry name" value="PH-SENSITIVE ADENYLATE CYCLASE RV1264"/>
    <property type="match status" value="1"/>
</dbReference>
<keyword evidence="3" id="KW-1185">Reference proteome</keyword>
<dbReference type="InterPro" id="IPR011990">
    <property type="entry name" value="TPR-like_helical_dom_sf"/>
</dbReference>
<proteinExistence type="predicted"/>
<dbReference type="InterPro" id="IPR001054">
    <property type="entry name" value="A/G_cyclase"/>
</dbReference>
<dbReference type="Proteomes" id="UP001320898">
    <property type="component" value="Unassembled WGS sequence"/>
</dbReference>
<dbReference type="PROSITE" id="PS50125">
    <property type="entry name" value="GUANYLATE_CYCLASE_2"/>
    <property type="match status" value="1"/>
</dbReference>
<dbReference type="SMART" id="SM00028">
    <property type="entry name" value="TPR"/>
    <property type="match status" value="3"/>
</dbReference>
<evidence type="ECO:0000313" key="2">
    <source>
        <dbReference type="EMBL" id="MCT8973882.1"/>
    </source>
</evidence>
<sequence length="593" mass="65738">MAQERVQRRLAAILAADMVGYSRLMRADEEGTIERQKALRRDLIDPEIAGHGGRIVKTMGDGLLVEFPSVVDAVKCAVAVQEAMTEREATIPEDLRIRYRVGINLGDIVIEDEDIVGDGVNVAARLEGLAEPGGLCISDLVYRSAHGGPGLRFEDLGDQKLKNIPEPVRVWRWRPEDMESAKLPEVSPGATPTLPDKPSIAVLPFTNMSGDPEQEYFADGMAEDIITELSRLPWFFVIARNSSFTYKGQPVDVTKVGRELGVAYVLEGSVRKAGNRLRINAQLIDAETGNHIWAERYDREIADIFDIQDEINQAIINAVAPELVSAEQKKTRQKDPAQLSAWECVMRGRAHVWKLGREDARIARRLFEQAIALSPGSGLGASDLALVHFLDAFYGWSRSREQSFKDMVKTAENAVAIDDTDPMALTILSWAYNFAYQWDEALATIDRAIALSPNFAPAIGLRGAILACADEPDLAIATVREAIRLSPRDGFMPYWLMGLFWAYHSIQDYEQAVLTAQRAVRVAPDNPTFRRQLLVANHMLGRKAEAAAALADYLALDPKATVDDSRIIPSRNKQHLDRYIQILIDAGVPEKSA</sequence>
<dbReference type="InterPro" id="IPR029787">
    <property type="entry name" value="Nucleotide_cyclase"/>
</dbReference>
<gene>
    <name evidence="2" type="ORF">MUB46_18605</name>
</gene>
<dbReference type="Pfam" id="PF00211">
    <property type="entry name" value="Guanylate_cyc"/>
    <property type="match status" value="1"/>
</dbReference>
<dbReference type="SUPFAM" id="SSF48452">
    <property type="entry name" value="TPR-like"/>
    <property type="match status" value="1"/>
</dbReference>
<protein>
    <submittedName>
        <fullName evidence="2">Adenylate/guanylate cyclase domain-containing protein</fullName>
    </submittedName>
</protein>
<dbReference type="SUPFAM" id="SSF55073">
    <property type="entry name" value="Nucleotide cyclase"/>
    <property type="match status" value="1"/>
</dbReference>
<reference evidence="2 3" key="1">
    <citation type="submission" date="2022-04" db="EMBL/GenBank/DDBJ databases">
        <authorList>
            <person name="Ye Y.-Q."/>
            <person name="Du Z.-J."/>
        </authorList>
    </citation>
    <scope>NUCLEOTIDE SEQUENCE [LARGE SCALE GENOMIC DNA]</scope>
    <source>
        <strain evidence="2 3">A6E488</strain>
    </source>
</reference>
<accession>A0AAW5R398</accession>
<evidence type="ECO:0000313" key="3">
    <source>
        <dbReference type="Proteomes" id="UP001320898"/>
    </source>
</evidence>
<dbReference type="CDD" id="cd07302">
    <property type="entry name" value="CHD"/>
    <property type="match status" value="1"/>
</dbReference>
<organism evidence="2 3">
    <name type="scientific">Microbaculum marinisediminis</name>
    <dbReference type="NCBI Taxonomy" id="2931392"/>
    <lineage>
        <taxon>Bacteria</taxon>
        <taxon>Pseudomonadati</taxon>
        <taxon>Pseudomonadota</taxon>
        <taxon>Alphaproteobacteria</taxon>
        <taxon>Hyphomicrobiales</taxon>
        <taxon>Tepidamorphaceae</taxon>
        <taxon>Microbaculum</taxon>
    </lineage>
</organism>
<name>A0AAW5R398_9HYPH</name>
<feature type="domain" description="Guanylate cyclase" evidence="1">
    <location>
        <begin position="12"/>
        <end position="127"/>
    </location>
</feature>
<dbReference type="PANTHER" id="PTHR43081">
    <property type="entry name" value="ADENYLATE CYCLASE, TERMINAL-DIFFERENTIATION SPECIFIC-RELATED"/>
    <property type="match status" value="1"/>
</dbReference>
<dbReference type="SUPFAM" id="SSF52964">
    <property type="entry name" value="TolB, N-terminal domain"/>
    <property type="match status" value="1"/>
</dbReference>
<evidence type="ECO:0000259" key="1">
    <source>
        <dbReference type="PROSITE" id="PS50125"/>
    </source>
</evidence>
<dbReference type="GO" id="GO:0035556">
    <property type="term" value="P:intracellular signal transduction"/>
    <property type="evidence" value="ECO:0007669"/>
    <property type="project" value="InterPro"/>
</dbReference>
<dbReference type="Pfam" id="PF13432">
    <property type="entry name" value="TPR_16"/>
    <property type="match status" value="1"/>
</dbReference>
<dbReference type="Gene3D" id="3.40.50.10070">
    <property type="entry name" value="TolB, N-terminal domain"/>
    <property type="match status" value="1"/>
</dbReference>
<dbReference type="Gene3D" id="1.25.40.10">
    <property type="entry name" value="Tetratricopeptide repeat domain"/>
    <property type="match status" value="2"/>
</dbReference>